<dbReference type="InterPro" id="IPR003775">
    <property type="entry name" value="Flagellar_assembly_factor_FliW"/>
</dbReference>
<dbReference type="OrthoDB" id="9801235at2"/>
<dbReference type="PANTHER" id="PTHR39190">
    <property type="entry name" value="FLAGELLAR ASSEMBLY FACTOR FLIW"/>
    <property type="match status" value="1"/>
</dbReference>
<dbReference type="HAMAP" id="MF_01185">
    <property type="entry name" value="FliW"/>
    <property type="match status" value="1"/>
</dbReference>
<keyword evidence="3 4" id="KW-0810">Translation regulation</keyword>
<comment type="subcellular location">
    <subcellularLocation>
        <location evidence="4">Cytoplasm</location>
    </subcellularLocation>
</comment>
<dbReference type="GO" id="GO:0006417">
    <property type="term" value="P:regulation of translation"/>
    <property type="evidence" value="ECO:0007669"/>
    <property type="project" value="UniProtKB-KW"/>
</dbReference>
<dbReference type="KEGG" id="jeo:JMA_28280"/>
<dbReference type="NCBIfam" id="NF009793">
    <property type="entry name" value="PRK13285.1-1"/>
    <property type="match status" value="1"/>
</dbReference>
<proteinExistence type="inferred from homology"/>
<dbReference type="GO" id="GO:0044780">
    <property type="term" value="P:bacterial-type flagellum assembly"/>
    <property type="evidence" value="ECO:0007669"/>
    <property type="project" value="UniProtKB-UniRule"/>
</dbReference>
<evidence type="ECO:0000256" key="2">
    <source>
        <dbReference type="ARBA" id="ARBA00022795"/>
    </source>
</evidence>
<dbReference type="Proteomes" id="UP000031449">
    <property type="component" value="Chromosome"/>
</dbReference>
<keyword evidence="5" id="KW-0966">Cell projection</keyword>
<keyword evidence="2 4" id="KW-1005">Bacterial flagellum biogenesis</keyword>
<dbReference type="HOGENOM" id="CLU_112356_0_2_9"/>
<keyword evidence="5" id="KW-0282">Flagellum</keyword>
<keyword evidence="1 4" id="KW-0963">Cytoplasm</keyword>
<dbReference type="STRING" id="1508404.JMA_28280"/>
<dbReference type="InterPro" id="IPR024046">
    <property type="entry name" value="Flagellar_assmbl_FliW_dom_sf"/>
</dbReference>
<dbReference type="Gene3D" id="2.30.290.10">
    <property type="entry name" value="BH3618-like"/>
    <property type="match status" value="1"/>
</dbReference>
<dbReference type="EMBL" id="CP009416">
    <property type="protein sequence ID" value="AJD92145.1"/>
    <property type="molecule type" value="Genomic_DNA"/>
</dbReference>
<comment type="function">
    <text evidence="4">Acts as an anti-CsrA protein, binds CsrA and prevents it from repressing translation of its target genes, one of which is flagellin. Binds to flagellin and participates in the assembly of the flagellum.</text>
</comment>
<evidence type="ECO:0000256" key="4">
    <source>
        <dbReference type="HAMAP-Rule" id="MF_01185"/>
    </source>
</evidence>
<keyword evidence="6" id="KW-1185">Reference proteome</keyword>
<dbReference type="PANTHER" id="PTHR39190:SF1">
    <property type="entry name" value="FLAGELLAR ASSEMBLY FACTOR FLIW"/>
    <property type="match status" value="1"/>
</dbReference>
<comment type="similarity">
    <text evidence="4">Belongs to the FliW family.</text>
</comment>
<comment type="subunit">
    <text evidence="4">Interacts with translational regulator CsrA and flagellin(s).</text>
</comment>
<keyword evidence="4" id="KW-0143">Chaperone</keyword>
<keyword evidence="5" id="KW-0969">Cilium</keyword>
<evidence type="ECO:0000256" key="3">
    <source>
        <dbReference type="ARBA" id="ARBA00022845"/>
    </source>
</evidence>
<dbReference type="AlphaFoldDB" id="A0A0B5APF3"/>
<dbReference type="Pfam" id="PF02623">
    <property type="entry name" value="FliW"/>
    <property type="match status" value="1"/>
</dbReference>
<reference evidence="5 6" key="1">
    <citation type="submission" date="2014-08" db="EMBL/GenBank/DDBJ databases">
        <title>Complete genome of a marine bacteria Jeotgalibacillus malaysiensis.</title>
        <authorList>
            <person name="Yaakop A.S."/>
            <person name="Chan K.-G."/>
            <person name="Goh K.M."/>
        </authorList>
    </citation>
    <scope>NUCLEOTIDE SEQUENCE [LARGE SCALE GENOMIC DNA]</scope>
    <source>
        <strain evidence="5 6">D5</strain>
    </source>
</reference>
<evidence type="ECO:0000313" key="6">
    <source>
        <dbReference type="Proteomes" id="UP000031449"/>
    </source>
</evidence>
<organism evidence="5 6">
    <name type="scientific">Jeotgalibacillus malaysiensis</name>
    <dbReference type="NCBI Taxonomy" id="1508404"/>
    <lineage>
        <taxon>Bacteria</taxon>
        <taxon>Bacillati</taxon>
        <taxon>Bacillota</taxon>
        <taxon>Bacilli</taxon>
        <taxon>Bacillales</taxon>
        <taxon>Caryophanaceae</taxon>
        <taxon>Jeotgalibacillus</taxon>
    </lineage>
</organism>
<gene>
    <name evidence="4" type="primary">fliW</name>
    <name evidence="5" type="ORF">JMA_28280</name>
</gene>
<dbReference type="SUPFAM" id="SSF141457">
    <property type="entry name" value="BH3618-like"/>
    <property type="match status" value="1"/>
</dbReference>
<sequence>MKIETKYHGEIELNEKDVWHFEKGIPGFEDEKEFTVLSFNGNEVFYVLQSVSTPTLGFIISNPFSFFKEYQINLDDAVTHALDLVKIEDSMVYVILTVREPFNQSTANLQAPLVFNVKNKKAKQIILNDYSRKQPVAAAEAKE</sequence>
<evidence type="ECO:0000313" key="5">
    <source>
        <dbReference type="EMBL" id="AJD92145.1"/>
    </source>
</evidence>
<accession>A0A0B5APF3</accession>
<name>A0A0B5APF3_9BACL</name>
<evidence type="ECO:0000256" key="1">
    <source>
        <dbReference type="ARBA" id="ARBA00022490"/>
    </source>
</evidence>
<protein>
    <recommendedName>
        <fullName evidence="4">Flagellar assembly factor FliW</fullName>
    </recommendedName>
</protein>
<dbReference type="GO" id="GO:0005737">
    <property type="term" value="C:cytoplasm"/>
    <property type="evidence" value="ECO:0007669"/>
    <property type="project" value="UniProtKB-SubCell"/>
</dbReference>